<evidence type="ECO:0000256" key="1">
    <source>
        <dbReference type="SAM" id="Phobius"/>
    </source>
</evidence>
<keyword evidence="1" id="KW-0472">Membrane</keyword>
<evidence type="ECO:0000313" key="2">
    <source>
        <dbReference type="EMBL" id="MFD0761519.1"/>
    </source>
</evidence>
<keyword evidence="1" id="KW-1133">Transmembrane helix</keyword>
<reference evidence="3" key="1">
    <citation type="journal article" date="2019" name="Int. J. Syst. Evol. Microbiol.">
        <title>The Global Catalogue of Microorganisms (GCM) 10K type strain sequencing project: providing services to taxonomists for standard genome sequencing and annotation.</title>
        <authorList>
            <consortium name="The Broad Institute Genomics Platform"/>
            <consortium name="The Broad Institute Genome Sequencing Center for Infectious Disease"/>
            <person name="Wu L."/>
            <person name="Ma J."/>
        </authorList>
    </citation>
    <scope>NUCLEOTIDE SEQUENCE [LARGE SCALE GENOMIC DNA]</scope>
    <source>
        <strain evidence="3">CCUG 60022</strain>
    </source>
</reference>
<feature type="transmembrane region" description="Helical" evidence="1">
    <location>
        <begin position="111"/>
        <end position="128"/>
    </location>
</feature>
<comment type="caution">
    <text evidence="2">The sequence shown here is derived from an EMBL/GenBank/DDBJ whole genome shotgun (WGS) entry which is preliminary data.</text>
</comment>
<name>A0ABW2Z9I9_9FLAO</name>
<proteinExistence type="predicted"/>
<gene>
    <name evidence="2" type="ORF">ACFQZW_05450</name>
</gene>
<keyword evidence="1" id="KW-0812">Transmembrane</keyword>
<protein>
    <submittedName>
        <fullName evidence="2">DoxX family protein</fullName>
    </submittedName>
</protein>
<dbReference type="RefSeq" id="WP_386781660.1">
    <property type="nucleotide sequence ID" value="NZ_JBHTIC010000006.1"/>
</dbReference>
<dbReference type="EMBL" id="JBHTIC010000006">
    <property type="protein sequence ID" value="MFD0761519.1"/>
    <property type="molecule type" value="Genomic_DNA"/>
</dbReference>
<sequence length="129" mass="14713">MFNNNATQILIVVFFIITYFISVLEKITAWKNTTNYYSNHFKKTILHKLVPILLIHIVILEIIAFVVLALGLYYLITEASFLTAKIGLEISAIILIQFLAGQRLAKDYPGAMNITIYFILNIIGIYILT</sequence>
<evidence type="ECO:0000313" key="3">
    <source>
        <dbReference type="Proteomes" id="UP001597032"/>
    </source>
</evidence>
<organism evidence="2 3">
    <name type="scientific">Lutibacter aestuarii</name>
    <dbReference type="NCBI Taxonomy" id="861111"/>
    <lineage>
        <taxon>Bacteria</taxon>
        <taxon>Pseudomonadati</taxon>
        <taxon>Bacteroidota</taxon>
        <taxon>Flavobacteriia</taxon>
        <taxon>Flavobacteriales</taxon>
        <taxon>Flavobacteriaceae</taxon>
        <taxon>Lutibacter</taxon>
    </lineage>
</organism>
<feature type="transmembrane region" description="Helical" evidence="1">
    <location>
        <begin position="49"/>
        <end position="76"/>
    </location>
</feature>
<keyword evidence="3" id="KW-1185">Reference proteome</keyword>
<accession>A0ABW2Z9I9</accession>
<feature type="transmembrane region" description="Helical" evidence="1">
    <location>
        <begin position="6"/>
        <end position="28"/>
    </location>
</feature>
<feature type="transmembrane region" description="Helical" evidence="1">
    <location>
        <begin position="82"/>
        <end position="99"/>
    </location>
</feature>
<dbReference type="Proteomes" id="UP001597032">
    <property type="component" value="Unassembled WGS sequence"/>
</dbReference>